<feature type="binding site" evidence="4">
    <location>
        <begin position="138"/>
        <end position="139"/>
    </location>
    <ligand>
        <name>S-methyl-5'-thioadenosine</name>
        <dbReference type="ChEBI" id="CHEBI:17509"/>
    </ligand>
</feature>
<dbReference type="Proteomes" id="UP000242329">
    <property type="component" value="Unassembled WGS sequence"/>
</dbReference>
<evidence type="ECO:0000256" key="6">
    <source>
        <dbReference type="RuleBase" id="RU003836"/>
    </source>
</evidence>
<reference evidence="10" key="1">
    <citation type="submission" date="2016-11" db="EMBL/GenBank/DDBJ databases">
        <authorList>
            <person name="Varghese N."/>
            <person name="Submissions S."/>
        </authorList>
    </citation>
    <scope>NUCLEOTIDE SEQUENCE [LARGE SCALE GENOMIC DNA]</scope>
    <source>
        <strain evidence="10">DSM 11003</strain>
    </source>
</reference>
<feature type="binding site" evidence="4">
    <location>
        <position position="163"/>
    </location>
    <ligand>
        <name>S-methyl-5'-thioadenosine</name>
        <dbReference type="ChEBI" id="CHEBI:17509"/>
    </ligand>
</feature>
<feature type="binding site" evidence="4">
    <location>
        <position position="107"/>
    </location>
    <ligand>
        <name>S-methyl-5'-thioadenosine</name>
        <dbReference type="ChEBI" id="CHEBI:17509"/>
    </ligand>
</feature>
<dbReference type="PANTHER" id="PTHR11558:SF11">
    <property type="entry name" value="SPERMIDINE SYNTHASE"/>
    <property type="match status" value="1"/>
</dbReference>
<dbReference type="InterPro" id="IPR035246">
    <property type="entry name" value="Spermidine_synt_N"/>
</dbReference>
<comment type="similarity">
    <text evidence="1 4 6">Belongs to the spermidine/spermine synthase family.</text>
</comment>
<dbReference type="NCBIfam" id="NF002010">
    <property type="entry name" value="PRK00811.1"/>
    <property type="match status" value="1"/>
</dbReference>
<sequence>MSEYWMEEMHTDGYKVSWKITRILNEEKTPFQELSVVETREWGRTLVLDGAVQITEKDEFIYHEMIVHPVMYTHPRPEKVLIIGGGDGGTLREVLKHEEVKKVDMVEIDERVVENSKMYFPQLAQAFAHPKARLFIEDGIKYVKETDEKYDVIIVDSSDPVGPAVELFGLDFYRNAYKTLRDDGMIVVQSESPVFFQDAFLKVQKYLKEVFPYKFVYLTTCITYVSGPWTFTIGSKQYKPGKFPDDKKLIDGLKYYNEAVHSAAFALPNFIREML</sequence>
<dbReference type="InterPro" id="IPR037163">
    <property type="entry name" value="Spermidine_synt_N_sf"/>
</dbReference>
<dbReference type="PROSITE" id="PS51006">
    <property type="entry name" value="PABS_2"/>
    <property type="match status" value="1"/>
</dbReference>
<feature type="domain" description="PABS" evidence="8">
    <location>
        <begin position="3"/>
        <end position="236"/>
    </location>
</feature>
<dbReference type="STRING" id="1123382.SAMN02745221_00586"/>
<gene>
    <name evidence="4" type="primary">speE</name>
    <name evidence="9" type="ORF">SAMN02745221_00586</name>
</gene>
<feature type="active site" description="Proton acceptor" evidence="4 5">
    <location>
        <position position="156"/>
    </location>
</feature>
<dbReference type="NCBIfam" id="TIGR00417">
    <property type="entry name" value="speE"/>
    <property type="match status" value="1"/>
</dbReference>
<evidence type="ECO:0000256" key="5">
    <source>
        <dbReference type="PROSITE-ProRule" id="PRU00354"/>
    </source>
</evidence>
<keyword evidence="2 4" id="KW-0808">Transferase</keyword>
<evidence type="ECO:0000313" key="10">
    <source>
        <dbReference type="Proteomes" id="UP000242329"/>
    </source>
</evidence>
<protein>
    <recommendedName>
        <fullName evidence="4">Polyamine aminopropyltransferase</fullName>
    </recommendedName>
    <alternativeName>
        <fullName evidence="4">Putrescine aminopropyltransferase</fullName>
        <shortName evidence="4">PAPT</shortName>
    </alternativeName>
    <alternativeName>
        <fullName evidence="4">Spermidine synthase</fullName>
        <shortName evidence="4">SPDS</shortName>
        <shortName evidence="4">SPDSY</shortName>
        <ecNumber evidence="4">2.5.1.16</ecNumber>
    </alternativeName>
</protein>
<dbReference type="Gene3D" id="2.30.140.10">
    <property type="entry name" value="Spermidine synthase, tetramerisation domain"/>
    <property type="match status" value="1"/>
</dbReference>
<evidence type="ECO:0000256" key="4">
    <source>
        <dbReference type="HAMAP-Rule" id="MF_00198"/>
    </source>
</evidence>
<feature type="binding site" evidence="4">
    <location>
        <begin position="156"/>
        <end position="159"/>
    </location>
    <ligand>
        <name>spermidine</name>
        <dbReference type="ChEBI" id="CHEBI:57834"/>
    </ligand>
</feature>
<dbReference type="InterPro" id="IPR001045">
    <property type="entry name" value="Spermi_synthase"/>
</dbReference>
<dbReference type="GO" id="GO:0008295">
    <property type="term" value="P:spermidine biosynthetic process"/>
    <property type="evidence" value="ECO:0007669"/>
    <property type="project" value="UniProtKB-UniRule"/>
</dbReference>
<evidence type="ECO:0000256" key="2">
    <source>
        <dbReference type="ARBA" id="ARBA00022679"/>
    </source>
</evidence>
<evidence type="ECO:0000256" key="3">
    <source>
        <dbReference type="ARBA" id="ARBA00023115"/>
    </source>
</evidence>
<dbReference type="Gene3D" id="3.40.50.150">
    <property type="entry name" value="Vaccinia Virus protein VP39"/>
    <property type="match status" value="1"/>
</dbReference>
<evidence type="ECO:0000259" key="8">
    <source>
        <dbReference type="PROSITE" id="PS51006"/>
    </source>
</evidence>
<dbReference type="AlphaFoldDB" id="A0A1M5L7I9"/>
<evidence type="ECO:0000313" key="9">
    <source>
        <dbReference type="EMBL" id="SHG61007.1"/>
    </source>
</evidence>
<keyword evidence="4 7" id="KW-0745">Spermidine biosynthesis</keyword>
<feature type="binding site" evidence="4">
    <location>
        <position position="32"/>
    </location>
    <ligand>
        <name>S-methyl-5'-thioadenosine</name>
        <dbReference type="ChEBI" id="CHEBI:17509"/>
    </ligand>
</feature>
<dbReference type="EC" id="2.5.1.16" evidence="4"/>
<dbReference type="RefSeq" id="WP_073089726.1">
    <property type="nucleotide sequence ID" value="NZ_FQWY01000007.1"/>
</dbReference>
<dbReference type="Pfam" id="PF01564">
    <property type="entry name" value="Spermine_synth"/>
    <property type="match status" value="1"/>
</dbReference>
<accession>A0A1M5L7I9</accession>
<comment type="subunit">
    <text evidence="4">Homodimer or homotetramer.</text>
</comment>
<comment type="function">
    <text evidence="4">Catalyzes the irreversible transfer of a propylamine group from the amino donor S-adenosylmethioninamine (decarboxy-AdoMet) to putrescine (1,4-diaminobutane) to yield spermidine.</text>
</comment>
<dbReference type="CDD" id="cd02440">
    <property type="entry name" value="AdoMet_MTases"/>
    <property type="match status" value="1"/>
</dbReference>
<dbReference type="UniPathway" id="UPA00248">
    <property type="reaction ID" value="UER00314"/>
</dbReference>
<proteinExistence type="inferred from homology"/>
<dbReference type="OrthoDB" id="9793120at2"/>
<dbReference type="InterPro" id="IPR029063">
    <property type="entry name" value="SAM-dependent_MTases_sf"/>
</dbReference>
<feature type="binding site" evidence="4">
    <location>
        <position position="63"/>
    </location>
    <ligand>
        <name>spermidine</name>
        <dbReference type="ChEBI" id="CHEBI:57834"/>
    </ligand>
</feature>
<dbReference type="EMBL" id="FQWY01000007">
    <property type="protein sequence ID" value="SHG61007.1"/>
    <property type="molecule type" value="Genomic_DNA"/>
</dbReference>
<comment type="pathway">
    <text evidence="4">Amine and polyamine biosynthesis; spermidine biosynthesis; spermidine from putrescine: step 1/1.</text>
</comment>
<evidence type="ECO:0000256" key="7">
    <source>
        <dbReference type="RuleBase" id="RU003837"/>
    </source>
</evidence>
<comment type="catalytic activity">
    <reaction evidence="4 7">
        <text>S-adenosyl 3-(methylsulfanyl)propylamine + putrescine = S-methyl-5'-thioadenosine + spermidine + H(+)</text>
        <dbReference type="Rhea" id="RHEA:12721"/>
        <dbReference type="ChEBI" id="CHEBI:15378"/>
        <dbReference type="ChEBI" id="CHEBI:17509"/>
        <dbReference type="ChEBI" id="CHEBI:57443"/>
        <dbReference type="ChEBI" id="CHEBI:57834"/>
        <dbReference type="ChEBI" id="CHEBI:326268"/>
        <dbReference type="EC" id="2.5.1.16"/>
    </reaction>
</comment>
<evidence type="ECO:0000256" key="1">
    <source>
        <dbReference type="ARBA" id="ARBA00007867"/>
    </source>
</evidence>
<organism evidence="9 10">
    <name type="scientific">Thermosyntropha lipolytica DSM 11003</name>
    <dbReference type="NCBI Taxonomy" id="1123382"/>
    <lineage>
        <taxon>Bacteria</taxon>
        <taxon>Bacillati</taxon>
        <taxon>Bacillota</taxon>
        <taxon>Clostridia</taxon>
        <taxon>Eubacteriales</taxon>
        <taxon>Syntrophomonadaceae</taxon>
        <taxon>Thermosyntropha</taxon>
    </lineage>
</organism>
<feature type="binding site" evidence="4">
    <location>
        <position position="87"/>
    </location>
    <ligand>
        <name>spermidine</name>
        <dbReference type="ChEBI" id="CHEBI:57834"/>
    </ligand>
</feature>
<dbReference type="SUPFAM" id="SSF53335">
    <property type="entry name" value="S-adenosyl-L-methionine-dependent methyltransferases"/>
    <property type="match status" value="1"/>
</dbReference>
<dbReference type="PANTHER" id="PTHR11558">
    <property type="entry name" value="SPERMIDINE/SPERMINE SYNTHASE"/>
    <property type="match status" value="1"/>
</dbReference>
<keyword evidence="10" id="KW-1185">Reference proteome</keyword>
<dbReference type="Pfam" id="PF17284">
    <property type="entry name" value="Spermine_synt_N"/>
    <property type="match status" value="1"/>
</dbReference>
<dbReference type="HAMAP" id="MF_00198">
    <property type="entry name" value="Spermidine_synth"/>
    <property type="match status" value="1"/>
</dbReference>
<dbReference type="InterPro" id="IPR030373">
    <property type="entry name" value="PABS_CS"/>
</dbReference>
<keyword evidence="3 4" id="KW-0620">Polyamine biosynthesis</keyword>
<name>A0A1M5L7I9_9FIRM</name>
<dbReference type="PROSITE" id="PS01330">
    <property type="entry name" value="PABS_1"/>
    <property type="match status" value="1"/>
</dbReference>
<dbReference type="GO" id="GO:0004766">
    <property type="term" value="F:spermidine synthase activity"/>
    <property type="evidence" value="ECO:0007669"/>
    <property type="project" value="UniProtKB-UniRule"/>
</dbReference>
<dbReference type="InterPro" id="IPR030374">
    <property type="entry name" value="PABS"/>
</dbReference>